<protein>
    <submittedName>
        <fullName evidence="1">Uncharacterized protein</fullName>
    </submittedName>
</protein>
<gene>
    <name evidence="1" type="ORF">BCCH1_02840</name>
</gene>
<accession>A0A286P518</accession>
<reference evidence="1" key="1">
    <citation type="journal article" date="2016" name="Biosci. Biotechnol. Biochem.">
        <title>Bioconversion of AHX to AOH by resting cells of Burkholderia contaminans CH-1.</title>
        <authorList>
            <person name="Choi J.H."/>
            <person name="Kikuchi A."/>
            <person name="Pumkaeo P."/>
            <person name="Hirai H."/>
            <person name="Tokuyama S."/>
            <person name="Kawagishi H."/>
        </authorList>
    </citation>
    <scope>NUCLEOTIDE SEQUENCE</scope>
    <source>
        <strain evidence="1">CH-1</strain>
    </source>
</reference>
<name>A0A286P518_9BURK</name>
<organism evidence="1">
    <name type="scientific">Burkholderia contaminans</name>
    <dbReference type="NCBI Taxonomy" id="488447"/>
    <lineage>
        <taxon>Bacteria</taxon>
        <taxon>Pseudomonadati</taxon>
        <taxon>Pseudomonadota</taxon>
        <taxon>Betaproteobacteria</taxon>
        <taxon>Burkholderiales</taxon>
        <taxon>Burkholderiaceae</taxon>
        <taxon>Burkholderia</taxon>
        <taxon>Burkholderia cepacia complex</taxon>
    </lineage>
</organism>
<proteinExistence type="predicted"/>
<reference evidence="1" key="2">
    <citation type="journal article" date="2017" name="Genome Announc.">
        <title>High-Quality Draft Genome Sequence of Burkholderia contaminans CH-1, a Gram-Negative Bacterium That Metabolizes 2-Azahypoxanthine, a Plant Growth-Regulating Compound.</title>
        <authorList>
            <person name="Choi J.-H."/>
            <person name="Sugiura H."/>
            <person name="Moriuchi R."/>
            <person name="Kawagishi H."/>
            <person name="Dohra H."/>
        </authorList>
    </citation>
    <scope>NUCLEOTIDE SEQUENCE</scope>
    <source>
        <strain evidence="1">CH-1</strain>
    </source>
</reference>
<dbReference type="AlphaFoldDB" id="A0A286P518"/>
<dbReference type="EMBL" id="AP018357">
    <property type="protein sequence ID" value="BBA37873.1"/>
    <property type="molecule type" value="Genomic_DNA"/>
</dbReference>
<sequence length="60" mass="6565">MIDLLSAGWVMFSMVAARPRLPAETIVVNIVNCCRLKLIVTNQIERVEGIERDPGLPGAS</sequence>
<evidence type="ECO:0000313" key="1">
    <source>
        <dbReference type="EMBL" id="BBA37873.1"/>
    </source>
</evidence>